<reference evidence="1" key="2">
    <citation type="journal article" date="2021" name="PeerJ">
        <title>Extensive microbial diversity within the chicken gut microbiome revealed by metagenomics and culture.</title>
        <authorList>
            <person name="Gilroy R."/>
            <person name="Ravi A."/>
            <person name="Getino M."/>
            <person name="Pursley I."/>
            <person name="Horton D.L."/>
            <person name="Alikhan N.F."/>
            <person name="Baker D."/>
            <person name="Gharbi K."/>
            <person name="Hall N."/>
            <person name="Watson M."/>
            <person name="Adriaenssens E.M."/>
            <person name="Foster-Nyarko E."/>
            <person name="Jarju S."/>
            <person name="Secka A."/>
            <person name="Antonio M."/>
            <person name="Oren A."/>
            <person name="Chaudhuri R.R."/>
            <person name="La Ragione R."/>
            <person name="Hildebrand F."/>
            <person name="Pallen M.J."/>
        </authorList>
    </citation>
    <scope>NUCLEOTIDE SEQUENCE</scope>
    <source>
        <strain evidence="1">E3-2379</strain>
    </source>
</reference>
<organism evidence="1 2">
    <name type="scientific">Candidatus Scybalomonas excrementavium</name>
    <dbReference type="NCBI Taxonomy" id="2840943"/>
    <lineage>
        <taxon>Bacteria</taxon>
        <taxon>Bacillati</taxon>
        <taxon>Bacillota</taxon>
        <taxon>Clostridia</taxon>
        <taxon>Lachnospirales</taxon>
        <taxon>Lachnospiraceae</taxon>
        <taxon>Lachnospiraceae incertae sedis</taxon>
        <taxon>Candidatus Scybalomonas</taxon>
    </lineage>
</organism>
<evidence type="ECO:0000313" key="1">
    <source>
        <dbReference type="EMBL" id="MBO8463399.1"/>
    </source>
</evidence>
<sequence>MDKPTKDLMNELVSLKHKRELDQWIEEHKHENKSFGQYFQELCRKYNTNPSQLSGYCGKSKSYLYKCSANDKIPSKKVVVLIGIALKATLEEINTMLKCAGHKELYPKNMWDAIIIFGLNKGYNIYEIDGLLREYEVAGGLLNEEENRE</sequence>
<proteinExistence type="predicted"/>
<reference evidence="1" key="1">
    <citation type="submission" date="2020-10" db="EMBL/GenBank/DDBJ databases">
        <authorList>
            <person name="Gilroy R."/>
        </authorList>
    </citation>
    <scope>NUCLEOTIDE SEQUENCE</scope>
    <source>
        <strain evidence="1">E3-2379</strain>
    </source>
</reference>
<gene>
    <name evidence="1" type="ORF">IAC13_05640</name>
</gene>
<dbReference type="Proteomes" id="UP000823618">
    <property type="component" value="Unassembled WGS sequence"/>
</dbReference>
<comment type="caution">
    <text evidence="1">The sequence shown here is derived from an EMBL/GenBank/DDBJ whole genome shotgun (WGS) entry which is preliminary data.</text>
</comment>
<evidence type="ECO:0000313" key="2">
    <source>
        <dbReference type="Proteomes" id="UP000823618"/>
    </source>
</evidence>
<name>A0A9D9N7T6_9FIRM</name>
<dbReference type="AlphaFoldDB" id="A0A9D9N7T6"/>
<accession>A0A9D9N7T6</accession>
<protein>
    <submittedName>
        <fullName evidence="1">Uncharacterized protein</fullName>
    </submittedName>
</protein>
<dbReference type="EMBL" id="JADIML010000153">
    <property type="protein sequence ID" value="MBO8463399.1"/>
    <property type="molecule type" value="Genomic_DNA"/>
</dbReference>